<dbReference type="InterPro" id="IPR036590">
    <property type="entry name" value="SRAP-like"/>
</dbReference>
<gene>
    <name evidence="10" type="ORF">GXW78_15150</name>
</gene>
<dbReference type="InterPro" id="IPR003738">
    <property type="entry name" value="SRAP"/>
</dbReference>
<proteinExistence type="inferred from homology"/>
<dbReference type="Pfam" id="PF02586">
    <property type="entry name" value="SRAP"/>
    <property type="match status" value="1"/>
</dbReference>
<dbReference type="Proteomes" id="UP000698752">
    <property type="component" value="Unassembled WGS sequence"/>
</dbReference>
<comment type="similarity">
    <text evidence="1 8">Belongs to the SOS response-associated peptidase family.</text>
</comment>
<evidence type="ECO:0000256" key="8">
    <source>
        <dbReference type="RuleBase" id="RU364100"/>
    </source>
</evidence>
<dbReference type="PANTHER" id="PTHR13604:SF0">
    <property type="entry name" value="ABASIC SITE PROCESSING PROTEIN HMCES"/>
    <property type="match status" value="1"/>
</dbReference>
<feature type="region of interest" description="Disordered" evidence="9">
    <location>
        <begin position="226"/>
        <end position="245"/>
    </location>
</feature>
<evidence type="ECO:0000256" key="1">
    <source>
        <dbReference type="ARBA" id="ARBA00008136"/>
    </source>
</evidence>
<dbReference type="RefSeq" id="WP_211869676.1">
    <property type="nucleotide sequence ID" value="NZ_JAAEDI010000015.1"/>
</dbReference>
<keyword evidence="3" id="KW-0227">DNA damage</keyword>
<dbReference type="EC" id="3.4.-.-" evidence="8"/>
<keyword evidence="11" id="KW-1185">Reference proteome</keyword>
<evidence type="ECO:0000313" key="10">
    <source>
        <dbReference type="EMBL" id="MBR0651009.1"/>
    </source>
</evidence>
<dbReference type="PANTHER" id="PTHR13604">
    <property type="entry name" value="DC12-RELATED"/>
    <property type="match status" value="1"/>
</dbReference>
<comment type="caution">
    <text evidence="10">The sequence shown here is derived from an EMBL/GenBank/DDBJ whole genome shotgun (WGS) entry which is preliminary data.</text>
</comment>
<protein>
    <recommendedName>
        <fullName evidence="8">Abasic site processing protein</fullName>
        <ecNumber evidence="8">3.4.-.-</ecNumber>
    </recommendedName>
</protein>
<keyword evidence="2 8" id="KW-0645">Protease</keyword>
<keyword evidence="5" id="KW-0190">Covalent protein-DNA linkage</keyword>
<dbReference type="SUPFAM" id="SSF143081">
    <property type="entry name" value="BB1717-like"/>
    <property type="match status" value="1"/>
</dbReference>
<evidence type="ECO:0000256" key="5">
    <source>
        <dbReference type="ARBA" id="ARBA00023124"/>
    </source>
</evidence>
<reference evidence="11" key="1">
    <citation type="journal article" date="2021" name="Syst. Appl. Microbiol.">
        <title>Roseomonas hellenica sp. nov., isolated from roots of wild-growing Alkanna tinctoria.</title>
        <authorList>
            <person name="Rat A."/>
            <person name="Naranjo H.D."/>
            <person name="Lebbe L."/>
            <person name="Cnockaert M."/>
            <person name="Krigas N."/>
            <person name="Grigoriadou K."/>
            <person name="Maloupa E."/>
            <person name="Willems A."/>
        </authorList>
    </citation>
    <scope>NUCLEOTIDE SEQUENCE [LARGE SCALE GENOMIC DNA]</scope>
    <source>
        <strain evidence="11">LMG 31159</strain>
    </source>
</reference>
<dbReference type="EMBL" id="JAAEDI010000015">
    <property type="protein sequence ID" value="MBR0651009.1"/>
    <property type="molecule type" value="Genomic_DNA"/>
</dbReference>
<accession>A0ABS5EJ01</accession>
<evidence type="ECO:0000313" key="11">
    <source>
        <dbReference type="Proteomes" id="UP000698752"/>
    </source>
</evidence>
<keyword evidence="6" id="KW-0238">DNA-binding</keyword>
<name>A0ABS5EJ01_9PROT</name>
<dbReference type="Gene3D" id="3.90.1680.10">
    <property type="entry name" value="SOS response associated peptidase-like"/>
    <property type="match status" value="1"/>
</dbReference>
<evidence type="ECO:0000256" key="2">
    <source>
        <dbReference type="ARBA" id="ARBA00022670"/>
    </source>
</evidence>
<evidence type="ECO:0000256" key="3">
    <source>
        <dbReference type="ARBA" id="ARBA00022763"/>
    </source>
</evidence>
<evidence type="ECO:0000256" key="7">
    <source>
        <dbReference type="ARBA" id="ARBA00023239"/>
    </source>
</evidence>
<keyword evidence="7" id="KW-0456">Lyase</keyword>
<evidence type="ECO:0000256" key="6">
    <source>
        <dbReference type="ARBA" id="ARBA00023125"/>
    </source>
</evidence>
<evidence type="ECO:0000256" key="9">
    <source>
        <dbReference type="SAM" id="MobiDB-lite"/>
    </source>
</evidence>
<evidence type="ECO:0000256" key="4">
    <source>
        <dbReference type="ARBA" id="ARBA00022801"/>
    </source>
</evidence>
<sequence>MCGRYFQQRSSGEIAAHLGVQTAIPNLPPSFNKAPTQDGLVVRRHPETGEAHLDVLRWGLVPHWAKDASGGARMINARGESIAGKAAFRDPFRKRRCLVPMDGFYEWRKHGAAKQPFACALRSGGPMVCAGLWDGWKQPEGEWLRSYTIVTCASAGRQALLHERMPVILPREAWDRWLDPTAGDTELLGLLKPAEDALLGFWPVPTRVGRVAENDAGLIARDPLAVAPPELDDPPPGQAPFAGVA</sequence>
<organism evidence="10 11">
    <name type="scientific">Neoroseomonas terrae</name>
    <dbReference type="NCBI Taxonomy" id="424799"/>
    <lineage>
        <taxon>Bacteria</taxon>
        <taxon>Pseudomonadati</taxon>
        <taxon>Pseudomonadota</taxon>
        <taxon>Alphaproteobacteria</taxon>
        <taxon>Acetobacterales</taxon>
        <taxon>Acetobacteraceae</taxon>
        <taxon>Neoroseomonas</taxon>
    </lineage>
</organism>
<keyword evidence="4 8" id="KW-0378">Hydrolase</keyword>